<evidence type="ECO:0000313" key="2">
    <source>
        <dbReference type="EMBL" id="MBM7126613.1"/>
    </source>
</evidence>
<dbReference type="RefSeq" id="WP_204683147.1">
    <property type="nucleotide sequence ID" value="NZ_BSNR01000004.1"/>
</dbReference>
<evidence type="ECO:0008006" key="4">
    <source>
        <dbReference type="Google" id="ProtNLM"/>
    </source>
</evidence>
<protein>
    <recommendedName>
        <fullName evidence="4">Lysine-specific metallo-endopeptidase domain-containing protein</fullName>
    </recommendedName>
</protein>
<proteinExistence type="predicted"/>
<dbReference type="Gene3D" id="3.40.390.10">
    <property type="entry name" value="Collagenase (Catalytic Domain)"/>
    <property type="match status" value="1"/>
</dbReference>
<keyword evidence="3" id="KW-1185">Reference proteome</keyword>
<feature type="compositionally biased region" description="Polar residues" evidence="1">
    <location>
        <begin position="25"/>
        <end position="44"/>
    </location>
</feature>
<reference evidence="2" key="1">
    <citation type="submission" date="2020-10" db="EMBL/GenBank/DDBJ databases">
        <title>Phylogeny of dyella-like bacteria.</title>
        <authorList>
            <person name="Fu J."/>
        </authorList>
    </citation>
    <scope>NUCLEOTIDE SEQUENCE</scope>
    <source>
        <strain evidence="2">DHOC52</strain>
    </source>
</reference>
<gene>
    <name evidence="2" type="ORF">ISP19_14625</name>
</gene>
<sequence>MYATNDISTTNYTRPADYSDAYPSNGDTSSRQPKANNFQATPVNQPGDFRSVGPGPWAPFSYSSPKGMTPPGTFIERPADQPPGAPNTGISFRSEGDLSDYRVNSNNLRGLQPDNHGIYVRNQSDRSKSYFTKIDGNTYQVGGFDRSDTSWRVLDPQSGKEVFKVQKENGKWVAKDLAPPAKSYPPGPKGRMFKALDGGIENVRQAKTQLNRDWDSHTSSAMRSLFGGGAFTPSGKARIQAGLDNTLRAMETTKRQNGRNLSQCQGSWPGGPSAQAWPSTGEICFSPYALRSWRDGELNELAVHEHTHTGAYTNDNWYLKQDLSRYPNWSGYTAPFTFSNALNNADTMARATSVLANNQPGWRMK</sequence>
<feature type="region of interest" description="Disordered" evidence="1">
    <location>
        <begin position="1"/>
        <end position="98"/>
    </location>
</feature>
<accession>A0ABS2K6Y8</accession>
<dbReference type="EMBL" id="JADIKE010000037">
    <property type="protein sequence ID" value="MBM7126613.1"/>
    <property type="molecule type" value="Genomic_DNA"/>
</dbReference>
<name>A0ABS2K6Y8_9GAMM</name>
<evidence type="ECO:0000256" key="1">
    <source>
        <dbReference type="SAM" id="MobiDB-lite"/>
    </source>
</evidence>
<organism evidence="2 3">
    <name type="scientific">Dyella flava</name>
    <dbReference type="NCBI Taxonomy" id="1920170"/>
    <lineage>
        <taxon>Bacteria</taxon>
        <taxon>Pseudomonadati</taxon>
        <taxon>Pseudomonadota</taxon>
        <taxon>Gammaproteobacteria</taxon>
        <taxon>Lysobacterales</taxon>
        <taxon>Rhodanobacteraceae</taxon>
        <taxon>Dyella</taxon>
    </lineage>
</organism>
<evidence type="ECO:0000313" key="3">
    <source>
        <dbReference type="Proteomes" id="UP001430149"/>
    </source>
</evidence>
<feature type="compositionally biased region" description="Polar residues" evidence="1">
    <location>
        <begin position="1"/>
        <end position="13"/>
    </location>
</feature>
<dbReference type="InterPro" id="IPR024079">
    <property type="entry name" value="MetalloPept_cat_dom_sf"/>
</dbReference>
<comment type="caution">
    <text evidence="2">The sequence shown here is derived from an EMBL/GenBank/DDBJ whole genome shotgun (WGS) entry which is preliminary data.</text>
</comment>
<dbReference type="Proteomes" id="UP001430149">
    <property type="component" value="Unassembled WGS sequence"/>
</dbReference>